<keyword evidence="4" id="KW-0788">Thiol protease</keyword>
<feature type="domain" description="Calpain catalytic" evidence="7">
    <location>
        <begin position="45"/>
        <end position="89"/>
    </location>
</feature>
<comment type="similarity">
    <text evidence="1">Belongs to the peptidase C2 family.</text>
</comment>
<evidence type="ECO:0000256" key="5">
    <source>
        <dbReference type="PIRSR" id="PIRSR622684-1"/>
    </source>
</evidence>
<dbReference type="PROSITE" id="PS00139">
    <property type="entry name" value="THIOL_PROTEASE_CYS"/>
    <property type="match status" value="1"/>
</dbReference>
<dbReference type="GO" id="GO:0006508">
    <property type="term" value="P:proteolysis"/>
    <property type="evidence" value="ECO:0007669"/>
    <property type="project" value="UniProtKB-KW"/>
</dbReference>
<reference evidence="9" key="3">
    <citation type="submission" date="2017-05" db="EMBL/GenBank/DDBJ databases">
        <authorList>
            <person name="Chung C.-L."/>
            <person name="Lee J.T."/>
            <person name="Akiba M."/>
            <person name="Lee H.-H."/>
            <person name="Kuo T.-H."/>
            <person name="Liu D."/>
            <person name="Ke H.-M."/>
            <person name="Yokoi T."/>
            <person name="Roa M.B."/>
            <person name="Lu M.J."/>
            <person name="Chang Y.-Y."/>
            <person name="Ann P.-J."/>
            <person name="Tsai J.-N."/>
            <person name="Chen C.-Y."/>
            <person name="Tzean S.-S."/>
            <person name="Ota Y."/>
            <person name="Hattori T."/>
            <person name="Sahashi N."/>
            <person name="Liou R.-F."/>
            <person name="Kikuchi T."/>
            <person name="Tsai I.J."/>
        </authorList>
    </citation>
    <scope>NUCLEOTIDE SEQUENCE</scope>
    <source>
        <strain evidence="9">FFPRI411160</strain>
    </source>
</reference>
<dbReference type="SUPFAM" id="SSF54001">
    <property type="entry name" value="Cysteine proteinases"/>
    <property type="match status" value="1"/>
</dbReference>
<dbReference type="InterPro" id="IPR001300">
    <property type="entry name" value="Peptidase_C2_calpain_cat"/>
</dbReference>
<dbReference type="EMBL" id="NBII01000007">
    <property type="protein sequence ID" value="PAV16798.1"/>
    <property type="molecule type" value="Genomic_DNA"/>
</dbReference>
<dbReference type="AlphaFoldDB" id="A0A286UB51"/>
<dbReference type="InterPro" id="IPR022684">
    <property type="entry name" value="Calpain_cysteine_protease"/>
</dbReference>
<dbReference type="PROSITE" id="PS50203">
    <property type="entry name" value="CALPAIN_CAT"/>
    <property type="match status" value="1"/>
</dbReference>
<dbReference type="Proteomes" id="UP000217199">
    <property type="component" value="Unassembled WGS sequence"/>
</dbReference>
<gene>
    <name evidence="8" type="ORF">PNOK_0685600</name>
    <name evidence="9" type="ORF">PNOK_0686200</name>
</gene>
<keyword evidence="10" id="KW-1185">Reference proteome</keyword>
<protein>
    <submittedName>
        <fullName evidence="9">Cysteine ase</fullName>
    </submittedName>
</protein>
<keyword evidence="2" id="KW-0645">Protease</keyword>
<dbReference type="InParanoid" id="A0A286UB51"/>
<accession>A0A286UB51</accession>
<sequence length="89" mass="10219">MAKDCRRRNRKYRDINWDIRSDTHNCLNFPGDERSSYIIASDVLRVTDMFEKPSFYVNGAEASDIVQGDPGDCWFLSAMAAIATKPERL</sequence>
<evidence type="ECO:0000256" key="4">
    <source>
        <dbReference type="ARBA" id="ARBA00022807"/>
    </source>
</evidence>
<evidence type="ECO:0000256" key="6">
    <source>
        <dbReference type="PROSITE-ProRule" id="PRU00239"/>
    </source>
</evidence>
<dbReference type="GO" id="GO:0004198">
    <property type="term" value="F:calcium-dependent cysteine-type endopeptidase activity"/>
    <property type="evidence" value="ECO:0007669"/>
    <property type="project" value="InterPro"/>
</dbReference>
<evidence type="ECO:0000256" key="1">
    <source>
        <dbReference type="ARBA" id="ARBA00007623"/>
    </source>
</evidence>
<keyword evidence="3" id="KW-0378">Hydrolase</keyword>
<comment type="caution">
    <text evidence="6">Lacks conserved residue(s) required for the propagation of feature annotation.</text>
</comment>
<proteinExistence type="inferred from homology"/>
<dbReference type="InterPro" id="IPR038765">
    <property type="entry name" value="Papain-like_cys_pep_sf"/>
</dbReference>
<evidence type="ECO:0000259" key="7">
    <source>
        <dbReference type="PROSITE" id="PS50203"/>
    </source>
</evidence>
<comment type="caution">
    <text evidence="9">The sequence shown here is derived from an EMBL/GenBank/DDBJ whole genome shotgun (WGS) entry which is preliminary data.</text>
</comment>
<dbReference type="OrthoDB" id="424753at2759"/>
<dbReference type="PRINTS" id="PR00704">
    <property type="entry name" value="CALPAIN"/>
</dbReference>
<name>A0A286UB51_9AGAM</name>
<evidence type="ECO:0000313" key="10">
    <source>
        <dbReference type="Proteomes" id="UP000217199"/>
    </source>
</evidence>
<dbReference type="EMBL" id="NBII01000007">
    <property type="protein sequence ID" value="PAV16792.1"/>
    <property type="molecule type" value="Genomic_DNA"/>
</dbReference>
<evidence type="ECO:0000256" key="3">
    <source>
        <dbReference type="ARBA" id="ARBA00022801"/>
    </source>
</evidence>
<evidence type="ECO:0000313" key="9">
    <source>
        <dbReference type="EMBL" id="PAV16798.1"/>
    </source>
</evidence>
<dbReference type="STRING" id="2282107.A0A286UB51"/>
<reference evidence="9" key="2">
    <citation type="journal article" date="2017" name="Mol. Ecol.">
        <title>Comparative and population genomic landscape of Phellinus noxius: A hypervariable fungus causing root rot in trees.</title>
        <authorList>
            <person name="Chung C.L."/>
            <person name="Lee T.J."/>
            <person name="Akiba M."/>
            <person name="Lee H.H."/>
            <person name="Kuo T.H."/>
            <person name="Liu D."/>
            <person name="Ke H.M."/>
            <person name="Yokoi T."/>
            <person name="Roa M.B."/>
            <person name="Lu M.J."/>
            <person name="Chang Y.Y."/>
            <person name="Ann P.J."/>
            <person name="Tsai J.N."/>
            <person name="Chen C.Y."/>
            <person name="Tzean S.S."/>
            <person name="Ota Y."/>
            <person name="Hattori T."/>
            <person name="Sahashi N."/>
            <person name="Liou R.F."/>
            <person name="Kikuchi T."/>
            <person name="Tsai I.J."/>
        </authorList>
    </citation>
    <scope>NUCLEOTIDE SEQUENCE</scope>
    <source>
        <strain evidence="9">FFPRI411160</strain>
    </source>
</reference>
<evidence type="ECO:0000313" key="8">
    <source>
        <dbReference type="EMBL" id="PAV16792.1"/>
    </source>
</evidence>
<dbReference type="InterPro" id="IPR000169">
    <property type="entry name" value="Pept_cys_AS"/>
</dbReference>
<evidence type="ECO:0000256" key="2">
    <source>
        <dbReference type="ARBA" id="ARBA00022670"/>
    </source>
</evidence>
<dbReference type="PANTHER" id="PTHR10183">
    <property type="entry name" value="CALPAIN"/>
    <property type="match status" value="1"/>
</dbReference>
<reference evidence="10" key="1">
    <citation type="journal article" date="2017" name="bioRxiv">
        <title>The Genomic Landscape Of Tree Rot In Phellinus noxius And Its Hymenochaetales Members.</title>
        <authorList>
            <person name="Chung C.-L."/>
            <person name="Lee J.T."/>
            <person name="Akiba M."/>
            <person name="Lee H.-H."/>
            <person name="Kuo T.-H."/>
            <person name="Liu D."/>
            <person name="Ke H.-M."/>
            <person name="Yokoi T."/>
            <person name="Roa M.B."/>
            <person name="Lu M.J."/>
            <person name="Chang Y.-Y."/>
            <person name="Ann P.-J."/>
            <person name="Tsai J.-N."/>
            <person name="Chen C.-Y."/>
            <person name="Tzean S.-S."/>
            <person name="Ota Y."/>
            <person name="Hattori T."/>
            <person name="Sahashi N."/>
            <person name="Liou R.-F."/>
            <person name="Kikuchi T."/>
            <person name="Tsai I.J."/>
        </authorList>
    </citation>
    <scope>NUCLEOTIDE SEQUENCE [LARGE SCALE GENOMIC DNA]</scope>
    <source>
        <strain evidence="10">FFPRI411160</strain>
    </source>
</reference>
<dbReference type="PANTHER" id="PTHR10183:SF379">
    <property type="entry name" value="CALPAIN-5"/>
    <property type="match status" value="1"/>
</dbReference>
<dbReference type="Pfam" id="PF00648">
    <property type="entry name" value="Peptidase_C2"/>
    <property type="match status" value="1"/>
</dbReference>
<organism evidence="9 10">
    <name type="scientific">Pyrrhoderma noxium</name>
    <dbReference type="NCBI Taxonomy" id="2282107"/>
    <lineage>
        <taxon>Eukaryota</taxon>
        <taxon>Fungi</taxon>
        <taxon>Dikarya</taxon>
        <taxon>Basidiomycota</taxon>
        <taxon>Agaricomycotina</taxon>
        <taxon>Agaricomycetes</taxon>
        <taxon>Hymenochaetales</taxon>
        <taxon>Hymenochaetaceae</taxon>
        <taxon>Pyrrhoderma</taxon>
    </lineage>
</organism>
<feature type="active site" evidence="5">
    <location>
        <position position="73"/>
    </location>
</feature>